<protein>
    <recommendedName>
        <fullName evidence="3">F-box domain-containing protein</fullName>
    </recommendedName>
</protein>
<name>A0A2H4SIZ9_CORMI</name>
<dbReference type="VEuPathDB" id="FungiDB:A9K55_007598"/>
<proteinExistence type="predicted"/>
<dbReference type="AlphaFoldDB" id="A0A2H4SIZ9"/>
<reference evidence="1 2" key="1">
    <citation type="journal article" date="2017" name="BMC Genomics">
        <title>Chromosome level assembly and secondary metabolite potential of the parasitic fungus Cordyceps militaris.</title>
        <authorList>
            <person name="Kramer G.J."/>
            <person name="Nodwell J.R."/>
        </authorList>
    </citation>
    <scope>NUCLEOTIDE SEQUENCE [LARGE SCALE GENOMIC DNA]</scope>
    <source>
        <strain evidence="1 2">ATCC 34164</strain>
    </source>
</reference>
<evidence type="ECO:0008006" key="3">
    <source>
        <dbReference type="Google" id="ProtNLM"/>
    </source>
</evidence>
<evidence type="ECO:0000313" key="1">
    <source>
        <dbReference type="EMBL" id="ATY63081.1"/>
    </source>
</evidence>
<gene>
    <name evidence="1" type="ORF">A9K55_007598</name>
</gene>
<evidence type="ECO:0000313" key="2">
    <source>
        <dbReference type="Proteomes" id="UP000323067"/>
    </source>
</evidence>
<organism evidence="1 2">
    <name type="scientific">Cordyceps militaris</name>
    <name type="common">Caterpillar fungus</name>
    <name type="synonym">Clavaria militaris</name>
    <dbReference type="NCBI Taxonomy" id="73501"/>
    <lineage>
        <taxon>Eukaryota</taxon>
        <taxon>Fungi</taxon>
        <taxon>Dikarya</taxon>
        <taxon>Ascomycota</taxon>
        <taxon>Pezizomycotina</taxon>
        <taxon>Sordariomycetes</taxon>
        <taxon>Hypocreomycetidae</taxon>
        <taxon>Hypocreales</taxon>
        <taxon>Cordycipitaceae</taxon>
        <taxon>Cordyceps</taxon>
    </lineage>
</organism>
<dbReference type="OrthoDB" id="4861758at2759"/>
<dbReference type="Proteomes" id="UP000323067">
    <property type="component" value="Chromosome vii"/>
</dbReference>
<sequence>MSATGALTYITNRNEASYLLKLPAEVLCQVYLNLSSIDAVCALMCTCSKLWNVFYVRPVQIVENVLTNSMPNQMAGVIQAVWNLYSGRPRFMTLRVMRGIDEAHCLSSLNKHVSAEFIWKFISLARRIHVTAHFILDDCLTNLVNIRDKLHPYPMLFPEIDRPGQHRRPRWIDPRPFLTSPSWCEEWRMIQGLWLCEFHASLMEAQRHAHAWICAELAHAARLGLEDFFDNGWAGTFWTIHHGLGALSSSRSQFRNSHDREVMLPDEMSLRASPWPAGVTTAQSCRWTFSAPPVVGQGVPWDQTILDPETEGYMFLIADDTGIAPRAAELYRLPASEYAHLGLLHWCRERMHDLGLVYRNDCRIHDMWHGRVYDYWLSLLPRWLIQRWEEIQREEKREQRRRHGRR</sequence>
<accession>A0A2H4SIZ9</accession>
<dbReference type="EMBL" id="CP023324">
    <property type="protein sequence ID" value="ATY63081.1"/>
    <property type="molecule type" value="Genomic_DNA"/>
</dbReference>